<sequence>MIQLALMASGGGTTAEYVFRQCQRGRGLHGLFDPRCLIISHRQVTAADRLRDAGFGGQIYTCSGNMFGPERFGEILLDIFGEERIDWFAQYGWLPLTPEAVIKEYPGINQHPAPVPWFGGKGMYGRAPHKAIREFAQRVERPILTEATAQLVHPEFDQGERIACISYPVSRDCSTPMLQQALLPLEHQCQVEALLRIAAYGGKAPPPVESYFELLPGEEDILAEAKRLAIEAWPHG</sequence>
<dbReference type="InterPro" id="IPR002376">
    <property type="entry name" value="Formyl_transf_N"/>
</dbReference>
<evidence type="ECO:0000313" key="3">
    <source>
        <dbReference type="Proteomes" id="UP000228596"/>
    </source>
</evidence>
<evidence type="ECO:0000313" key="2">
    <source>
        <dbReference type="EMBL" id="PIT97129.1"/>
    </source>
</evidence>
<dbReference type="Gene3D" id="3.40.50.170">
    <property type="entry name" value="Formyl transferase, N-terminal domain"/>
    <property type="match status" value="1"/>
</dbReference>
<name>A0A2M6WWF8_9BACT</name>
<dbReference type="EMBL" id="PEZV01000035">
    <property type="protein sequence ID" value="PIT97129.1"/>
    <property type="molecule type" value="Genomic_DNA"/>
</dbReference>
<gene>
    <name evidence="2" type="ORF">COT77_03160</name>
</gene>
<dbReference type="Proteomes" id="UP000228596">
    <property type="component" value="Unassembled WGS sequence"/>
</dbReference>
<dbReference type="SUPFAM" id="SSF53328">
    <property type="entry name" value="Formyltransferase"/>
    <property type="match status" value="1"/>
</dbReference>
<dbReference type="InterPro" id="IPR036477">
    <property type="entry name" value="Formyl_transf_N_sf"/>
</dbReference>
<dbReference type="Pfam" id="PF00551">
    <property type="entry name" value="Formyl_trans_N"/>
    <property type="match status" value="1"/>
</dbReference>
<reference evidence="3" key="1">
    <citation type="submission" date="2017-09" db="EMBL/GenBank/DDBJ databases">
        <title>Depth-based differentiation of microbial function through sediment-hosted aquifers and enrichment of novel symbionts in the deep terrestrial subsurface.</title>
        <authorList>
            <person name="Probst A.J."/>
            <person name="Ladd B."/>
            <person name="Jarett J.K."/>
            <person name="Geller-Mcgrath D.E."/>
            <person name="Sieber C.M.K."/>
            <person name="Emerson J.B."/>
            <person name="Anantharaman K."/>
            <person name="Thomas B.C."/>
            <person name="Malmstrom R."/>
            <person name="Stieglmeier M."/>
            <person name="Klingl A."/>
            <person name="Woyke T."/>
            <person name="Ryan C.M."/>
            <person name="Banfield J.F."/>
        </authorList>
    </citation>
    <scope>NUCLEOTIDE SEQUENCE [LARGE SCALE GENOMIC DNA]</scope>
</reference>
<dbReference type="AlphaFoldDB" id="A0A2M6WWF8"/>
<protein>
    <recommendedName>
        <fullName evidence="1">Formyl transferase N-terminal domain-containing protein</fullName>
    </recommendedName>
</protein>
<accession>A0A2M6WWF8</accession>
<organism evidence="2 3">
    <name type="scientific">Candidatus Berkelbacteria bacterium CG10_big_fil_rev_8_21_14_0_10_41_12</name>
    <dbReference type="NCBI Taxonomy" id="1974513"/>
    <lineage>
        <taxon>Bacteria</taxon>
        <taxon>Candidatus Berkelbacteria</taxon>
    </lineage>
</organism>
<proteinExistence type="predicted"/>
<feature type="domain" description="Formyl transferase N-terminal" evidence="1">
    <location>
        <begin position="4"/>
        <end position="194"/>
    </location>
</feature>
<comment type="caution">
    <text evidence="2">The sequence shown here is derived from an EMBL/GenBank/DDBJ whole genome shotgun (WGS) entry which is preliminary data.</text>
</comment>
<evidence type="ECO:0000259" key="1">
    <source>
        <dbReference type="Pfam" id="PF00551"/>
    </source>
</evidence>